<organism evidence="3 4">
    <name type="scientific">Panicum miliaceum</name>
    <name type="common">Proso millet</name>
    <name type="synonym">Broomcorn millet</name>
    <dbReference type="NCBI Taxonomy" id="4540"/>
    <lineage>
        <taxon>Eukaryota</taxon>
        <taxon>Viridiplantae</taxon>
        <taxon>Streptophyta</taxon>
        <taxon>Embryophyta</taxon>
        <taxon>Tracheophyta</taxon>
        <taxon>Spermatophyta</taxon>
        <taxon>Magnoliopsida</taxon>
        <taxon>Liliopsida</taxon>
        <taxon>Poales</taxon>
        <taxon>Poaceae</taxon>
        <taxon>PACMAD clade</taxon>
        <taxon>Panicoideae</taxon>
        <taxon>Panicodae</taxon>
        <taxon>Paniceae</taxon>
        <taxon>Panicinae</taxon>
        <taxon>Panicum</taxon>
        <taxon>Panicum sect. Panicum</taxon>
    </lineage>
</organism>
<evidence type="ECO:0000313" key="3">
    <source>
        <dbReference type="EMBL" id="RLM84805.1"/>
    </source>
</evidence>
<comment type="caution">
    <text evidence="3">The sequence shown here is derived from an EMBL/GenBank/DDBJ whole genome shotgun (WGS) entry which is preliminary data.</text>
</comment>
<proteinExistence type="predicted"/>
<protein>
    <recommendedName>
        <fullName evidence="2">DUF4220 domain-containing protein</fullName>
    </recommendedName>
</protein>
<dbReference type="OrthoDB" id="682714at2759"/>
<evidence type="ECO:0000313" key="4">
    <source>
        <dbReference type="Proteomes" id="UP000275267"/>
    </source>
</evidence>
<dbReference type="STRING" id="4540.A0A3L6QQ10"/>
<dbReference type="Pfam" id="PF13968">
    <property type="entry name" value="DUF4220"/>
    <property type="match status" value="1"/>
</dbReference>
<reference evidence="4" key="1">
    <citation type="journal article" date="2019" name="Nat. Commun.">
        <title>The genome of broomcorn millet.</title>
        <authorList>
            <person name="Zou C."/>
            <person name="Miki D."/>
            <person name="Li D."/>
            <person name="Tang Q."/>
            <person name="Xiao L."/>
            <person name="Rajput S."/>
            <person name="Deng P."/>
            <person name="Jia W."/>
            <person name="Huang R."/>
            <person name="Zhang M."/>
            <person name="Sun Y."/>
            <person name="Hu J."/>
            <person name="Fu X."/>
            <person name="Schnable P.S."/>
            <person name="Li F."/>
            <person name="Zhang H."/>
            <person name="Feng B."/>
            <person name="Zhu X."/>
            <person name="Liu R."/>
            <person name="Schnable J.C."/>
            <person name="Zhu J.-K."/>
            <person name="Zhang H."/>
        </authorList>
    </citation>
    <scope>NUCLEOTIDE SEQUENCE [LARGE SCALE GENOMIC DNA]</scope>
</reference>
<keyword evidence="1" id="KW-0812">Transmembrane</keyword>
<keyword evidence="1" id="KW-1133">Transmembrane helix</keyword>
<dbReference type="EMBL" id="PQIB02000011">
    <property type="protein sequence ID" value="RLM84805.1"/>
    <property type="molecule type" value="Genomic_DNA"/>
</dbReference>
<keyword evidence="4" id="KW-1185">Reference proteome</keyword>
<feature type="domain" description="DUF4220" evidence="2">
    <location>
        <begin position="71"/>
        <end position="250"/>
    </location>
</feature>
<evidence type="ECO:0000256" key="1">
    <source>
        <dbReference type="SAM" id="Phobius"/>
    </source>
</evidence>
<feature type="transmembrane region" description="Helical" evidence="1">
    <location>
        <begin position="179"/>
        <end position="199"/>
    </location>
</feature>
<sequence length="364" mass="39880">MLCRLLLSSGGAVTVPFALLATTVVSSHWLGVRASWAAGHPGPSKVVADYMKQHGGATCSTSQDGSDPDTMNGGCRCELPKDDAITVDTIWEHCDREDAAFASLSVSSSRIRGACLSYSLSHLLKRRFFGLDCAEAGLAETRRFVLDGLGFRVIEVELGFLHDFFYTKWSSIFEVETTFFVTAVPKIILTFVLGAVVILKHIPVTESTTRMVDVVATVLVLGAFVAVEASQTAVYLGSDWAMARIVQLLAQQYGPVLGHRRLSVLDAQQGPSFSFETELEPMLVFSVTAEYLRRAWGNLTTSKRLHFVKLPDTLKPQIVALLKSNGDGNPLRNGKASLQRNVVSRQLSWTLQNETDYLPHSRIA</sequence>
<evidence type="ECO:0000259" key="2">
    <source>
        <dbReference type="Pfam" id="PF13968"/>
    </source>
</evidence>
<gene>
    <name evidence="3" type="ORF">C2845_PM04G06760</name>
</gene>
<name>A0A3L6QQ10_PANMI</name>
<dbReference type="InterPro" id="IPR025315">
    <property type="entry name" value="DUF4220"/>
</dbReference>
<keyword evidence="1" id="KW-0472">Membrane</keyword>
<accession>A0A3L6QQ10</accession>
<dbReference type="PANTHER" id="PTHR31325">
    <property type="entry name" value="OS01G0798800 PROTEIN-RELATED"/>
    <property type="match status" value="1"/>
</dbReference>
<dbReference type="AlphaFoldDB" id="A0A3L6QQ10"/>
<feature type="transmembrane region" description="Helical" evidence="1">
    <location>
        <begin position="211"/>
        <end position="227"/>
    </location>
</feature>
<dbReference type="Proteomes" id="UP000275267">
    <property type="component" value="Unassembled WGS sequence"/>
</dbReference>